<protein>
    <submittedName>
        <fullName evidence="3">NifB/NifX family molybdenum-iron cluster-binding protein</fullName>
    </submittedName>
</protein>
<dbReference type="Pfam" id="PF02579">
    <property type="entry name" value="Nitro_FeMo-Co"/>
    <property type="match status" value="1"/>
</dbReference>
<evidence type="ECO:0000259" key="2">
    <source>
        <dbReference type="Pfam" id="PF02579"/>
    </source>
</evidence>
<dbReference type="SUPFAM" id="SSF53146">
    <property type="entry name" value="Nitrogenase accessory factor-like"/>
    <property type="match status" value="1"/>
</dbReference>
<keyword evidence="1" id="KW-0535">Nitrogen fixation</keyword>
<gene>
    <name evidence="3" type="ORF">ABVT11_19060</name>
</gene>
<organism evidence="3 4">
    <name type="scientific">Uliginosibacterium paludis</name>
    <dbReference type="NCBI Taxonomy" id="1615952"/>
    <lineage>
        <taxon>Bacteria</taxon>
        <taxon>Pseudomonadati</taxon>
        <taxon>Pseudomonadota</taxon>
        <taxon>Betaproteobacteria</taxon>
        <taxon>Rhodocyclales</taxon>
        <taxon>Zoogloeaceae</taxon>
        <taxon>Uliginosibacterium</taxon>
    </lineage>
</organism>
<name>A0ABV2CVK7_9RHOO</name>
<evidence type="ECO:0000313" key="4">
    <source>
        <dbReference type="Proteomes" id="UP001548590"/>
    </source>
</evidence>
<proteinExistence type="predicted"/>
<feature type="domain" description="Dinitrogenase iron-molybdenum cofactor biosynthesis" evidence="2">
    <location>
        <begin position="10"/>
        <end position="97"/>
    </location>
</feature>
<dbReference type="EMBL" id="JBEWLZ010000018">
    <property type="protein sequence ID" value="MET1491947.1"/>
    <property type="molecule type" value="Genomic_DNA"/>
</dbReference>
<comment type="caution">
    <text evidence="3">The sequence shown here is derived from an EMBL/GenBank/DDBJ whole genome shotgun (WGS) entry which is preliminary data.</text>
</comment>
<keyword evidence="4" id="KW-1185">Reference proteome</keyword>
<dbReference type="RefSeq" id="WP_345930258.1">
    <property type="nucleotide sequence ID" value="NZ_JBDIVF010000015.1"/>
</dbReference>
<evidence type="ECO:0000313" key="3">
    <source>
        <dbReference type="EMBL" id="MET1491947.1"/>
    </source>
</evidence>
<dbReference type="Proteomes" id="UP001548590">
    <property type="component" value="Unassembled WGS sequence"/>
</dbReference>
<reference evidence="3 4" key="1">
    <citation type="submission" date="2024-07" db="EMBL/GenBank/DDBJ databases">
        <title>Uliginosibacterium paludis KCTC:42655.</title>
        <authorList>
            <person name="Kim M.K."/>
        </authorList>
    </citation>
    <scope>NUCLEOTIDE SEQUENCE [LARGE SCALE GENOMIC DNA]</scope>
    <source>
        <strain evidence="3 4">KCTC 42655</strain>
    </source>
</reference>
<dbReference type="InterPro" id="IPR003731">
    <property type="entry name" value="Di-Nase_FeMo-co_biosynth"/>
</dbReference>
<evidence type="ECO:0000256" key="1">
    <source>
        <dbReference type="ARBA" id="ARBA00023231"/>
    </source>
</evidence>
<accession>A0ABV2CVK7</accession>
<sequence length="123" mass="13564">MRIAVSSPDGLRVCGHAGKARRWCVREADGRRHDLLLAREQLFHHWAGEAGSHPLESVDVVVTGSAGEGFVKRLEARGVKVRVTGEKGVEQVFEALLAGRALAAPPFNPLRLVCKLHDLFRRH</sequence>
<dbReference type="InterPro" id="IPR036105">
    <property type="entry name" value="DiNase_FeMo-co_biosyn_sf"/>
</dbReference>
<dbReference type="Gene3D" id="3.30.420.130">
    <property type="entry name" value="Dinitrogenase iron-molybdenum cofactor biosynthesis domain"/>
    <property type="match status" value="1"/>
</dbReference>